<dbReference type="Proteomes" id="UP000325081">
    <property type="component" value="Unassembled WGS sequence"/>
</dbReference>
<evidence type="ECO:0000256" key="2">
    <source>
        <dbReference type="ARBA" id="ARBA00022771"/>
    </source>
</evidence>
<keyword evidence="1" id="KW-0479">Metal-binding</keyword>
<dbReference type="GO" id="GO:0005634">
    <property type="term" value="C:nucleus"/>
    <property type="evidence" value="ECO:0007669"/>
    <property type="project" value="UniProtKB-SubCell"/>
</dbReference>
<evidence type="ECO:0000313" key="12">
    <source>
        <dbReference type="Proteomes" id="UP000325081"/>
    </source>
</evidence>
<dbReference type="InterPro" id="IPR003851">
    <property type="entry name" value="Znf_Dof"/>
</dbReference>
<dbReference type="PROSITE" id="PS01361">
    <property type="entry name" value="ZF_DOF_1"/>
    <property type="match status" value="1"/>
</dbReference>
<dbReference type="Pfam" id="PF02701">
    <property type="entry name" value="Zn_ribbon_Dof"/>
    <property type="match status" value="1"/>
</dbReference>
<keyword evidence="7 8" id="KW-0539">Nucleus</keyword>
<feature type="region of interest" description="Disordered" evidence="9">
    <location>
        <begin position="1"/>
        <end position="85"/>
    </location>
</feature>
<evidence type="ECO:0000256" key="8">
    <source>
        <dbReference type="PROSITE-ProRule" id="PRU00071"/>
    </source>
</evidence>
<sequence>MAEDCKFMSMDAEEKETVKTPSNCKKHHAKGEEDENPSGPSKPEKPKDPTTYDPNKPGPNPEQDQPVDTEGGPNEKAHKKPDKILPCPRCNSTDTKFCYFNNYNVNQPRHLCRNCQRYWTAGGTMRNVPVGAGRRKNKCSSSNSAHLRHVALGPPEALLGPTVLTFGGGPDSSPLLCNSIVDQTGRAGPGPARWAYRPWGPVKWGPPSFYHVGWSVPCVGPGPTVFGPGSPTALGKHSRETEVGKEKEKGCDGEKCLWVPKTVRIDDPREAAKSSIWATLGIKKKAFGLKPKREGKAHVSEASTVLQANPAALSRALSFHESS</sequence>
<evidence type="ECO:0000256" key="9">
    <source>
        <dbReference type="SAM" id="MobiDB-lite"/>
    </source>
</evidence>
<dbReference type="GO" id="GO:0008270">
    <property type="term" value="F:zinc ion binding"/>
    <property type="evidence" value="ECO:0007669"/>
    <property type="project" value="UniProtKB-KW"/>
</dbReference>
<evidence type="ECO:0000259" key="10">
    <source>
        <dbReference type="PROSITE" id="PS50884"/>
    </source>
</evidence>
<keyword evidence="6" id="KW-0804">Transcription</keyword>
<dbReference type="GO" id="GO:0003700">
    <property type="term" value="F:DNA-binding transcription factor activity"/>
    <property type="evidence" value="ECO:0007669"/>
    <property type="project" value="InterPro"/>
</dbReference>
<keyword evidence="4" id="KW-0805">Transcription regulation</keyword>
<evidence type="ECO:0000256" key="1">
    <source>
        <dbReference type="ARBA" id="ARBA00022723"/>
    </source>
</evidence>
<dbReference type="InterPro" id="IPR045174">
    <property type="entry name" value="Dof"/>
</dbReference>
<keyword evidence="12" id="KW-1185">Reference proteome</keyword>
<proteinExistence type="predicted"/>
<organism evidence="11 12">
    <name type="scientific">Striga asiatica</name>
    <name type="common">Asiatic witchweed</name>
    <name type="synonym">Buchnera asiatica</name>
    <dbReference type="NCBI Taxonomy" id="4170"/>
    <lineage>
        <taxon>Eukaryota</taxon>
        <taxon>Viridiplantae</taxon>
        <taxon>Streptophyta</taxon>
        <taxon>Embryophyta</taxon>
        <taxon>Tracheophyta</taxon>
        <taxon>Spermatophyta</taxon>
        <taxon>Magnoliopsida</taxon>
        <taxon>eudicotyledons</taxon>
        <taxon>Gunneridae</taxon>
        <taxon>Pentapetalae</taxon>
        <taxon>asterids</taxon>
        <taxon>lamiids</taxon>
        <taxon>Lamiales</taxon>
        <taxon>Orobanchaceae</taxon>
        <taxon>Buchnereae</taxon>
        <taxon>Striga</taxon>
    </lineage>
</organism>
<keyword evidence="5 8" id="KW-0238">DNA-binding</keyword>
<accession>A0A5A7QKF9</accession>
<gene>
    <name evidence="11" type="ORF">STAS_22823</name>
</gene>
<dbReference type="EMBL" id="BKCP01007327">
    <property type="protein sequence ID" value="GER45843.1"/>
    <property type="molecule type" value="Genomic_DNA"/>
</dbReference>
<name>A0A5A7QKF9_STRAF</name>
<evidence type="ECO:0000256" key="7">
    <source>
        <dbReference type="ARBA" id="ARBA00023242"/>
    </source>
</evidence>
<feature type="domain" description="Dof-type" evidence="10">
    <location>
        <begin position="85"/>
        <end position="139"/>
    </location>
</feature>
<dbReference type="AlphaFoldDB" id="A0A5A7QKF9"/>
<reference evidence="12" key="1">
    <citation type="journal article" date="2019" name="Curr. Biol.">
        <title>Genome Sequence of Striga asiatica Provides Insight into the Evolution of Plant Parasitism.</title>
        <authorList>
            <person name="Yoshida S."/>
            <person name="Kim S."/>
            <person name="Wafula E.K."/>
            <person name="Tanskanen J."/>
            <person name="Kim Y.M."/>
            <person name="Honaas L."/>
            <person name="Yang Z."/>
            <person name="Spallek T."/>
            <person name="Conn C.E."/>
            <person name="Ichihashi Y."/>
            <person name="Cheong K."/>
            <person name="Cui S."/>
            <person name="Der J.P."/>
            <person name="Gundlach H."/>
            <person name="Jiao Y."/>
            <person name="Hori C."/>
            <person name="Ishida J.K."/>
            <person name="Kasahara H."/>
            <person name="Kiba T."/>
            <person name="Kim M.S."/>
            <person name="Koo N."/>
            <person name="Laohavisit A."/>
            <person name="Lee Y.H."/>
            <person name="Lumba S."/>
            <person name="McCourt P."/>
            <person name="Mortimer J.C."/>
            <person name="Mutuku J.M."/>
            <person name="Nomura T."/>
            <person name="Sasaki-Sekimoto Y."/>
            <person name="Seto Y."/>
            <person name="Wang Y."/>
            <person name="Wakatake T."/>
            <person name="Sakakibara H."/>
            <person name="Demura T."/>
            <person name="Yamaguchi S."/>
            <person name="Yoneyama K."/>
            <person name="Manabe R.I."/>
            <person name="Nelson D.C."/>
            <person name="Schulman A.H."/>
            <person name="Timko M.P."/>
            <person name="dePamphilis C.W."/>
            <person name="Choi D."/>
            <person name="Shirasu K."/>
        </authorList>
    </citation>
    <scope>NUCLEOTIDE SEQUENCE [LARGE SCALE GENOMIC DNA]</scope>
    <source>
        <strain evidence="12">cv. UVA1</strain>
    </source>
</reference>
<dbReference type="PROSITE" id="PS50884">
    <property type="entry name" value="ZF_DOF_2"/>
    <property type="match status" value="1"/>
</dbReference>
<evidence type="ECO:0000256" key="3">
    <source>
        <dbReference type="ARBA" id="ARBA00022833"/>
    </source>
</evidence>
<comment type="caution">
    <text evidence="11">The sequence shown here is derived from an EMBL/GenBank/DDBJ whole genome shotgun (WGS) entry which is preliminary data.</text>
</comment>
<comment type="subcellular location">
    <subcellularLocation>
        <location evidence="8">Nucleus</location>
    </subcellularLocation>
</comment>
<evidence type="ECO:0000256" key="5">
    <source>
        <dbReference type="ARBA" id="ARBA00023125"/>
    </source>
</evidence>
<dbReference type="OrthoDB" id="1927254at2759"/>
<keyword evidence="3" id="KW-0862">Zinc</keyword>
<dbReference type="PANTHER" id="PTHR31089">
    <property type="entry name" value="CYCLIC DOF FACTOR 2"/>
    <property type="match status" value="1"/>
</dbReference>
<protein>
    <submittedName>
        <fullName evidence="11">Dof zinc finger protein</fullName>
    </submittedName>
</protein>
<dbReference type="PANTHER" id="PTHR31089:SF1">
    <property type="entry name" value="CYCLIC DOF FACTOR 3"/>
    <property type="match status" value="1"/>
</dbReference>
<evidence type="ECO:0000256" key="6">
    <source>
        <dbReference type="ARBA" id="ARBA00023163"/>
    </source>
</evidence>
<evidence type="ECO:0000313" key="11">
    <source>
        <dbReference type="EMBL" id="GER45843.1"/>
    </source>
</evidence>
<evidence type="ECO:0000256" key="4">
    <source>
        <dbReference type="ARBA" id="ARBA00023015"/>
    </source>
</evidence>
<dbReference type="GO" id="GO:0003677">
    <property type="term" value="F:DNA binding"/>
    <property type="evidence" value="ECO:0007669"/>
    <property type="project" value="UniProtKB-UniRule"/>
</dbReference>
<keyword evidence="2 8" id="KW-0863">Zinc-finger</keyword>